<sequence length="554" mass="64720">MGKVHLIGAHHDTDYSIINTDYNIELYHSVQNVKIDSTNNIRKIFLQMEPDSISPCYDFLKENSNLFDYIICYNPLKIQSPNTIGMACGGTWIDKSDYLNIDISLKKFKISNLCGTKQYTHAHNLRIYLYMNQHLFNRYPITFFRCPPNGHGSVSGTMLPDLDNNPIIDADHKAKISLFKDFQYSIIIENSREAGYFSEKLIDCLITKTIPIYYGCENISEYFNTDGWIILSSDDIVQELYEKLALLNENYYNKYANIIEKNYKKALNHTCVLTTSFEAMNKIPYINVNISNFTKKHYPCIILIEDPTNNIGNPDVEWLFDPQVFIQHKEVWKKYINSHKDILCLFRNTDKNLKKGEHILNISINTLTIQGHHKYGEVDNVIKSMKALDSYYTYDFLLTTTSSCFWILPKFKKLLLDLPKTRLYYGPSDFPTSKYNIGQLFVSGSGTLYSKDCVKILIDNIDNFALIRDIPDIPDDILIGRCLHMYNILPMQSGKRYDFESSEYINNLKNIIIDTDIHNVYYYRVKVHENRLYYDTIILHSLYNYYYGSKYVNN</sequence>
<dbReference type="SUPFAM" id="SSF53756">
    <property type="entry name" value="UDP-Glycosyltransferase/glycogen phosphorylase"/>
    <property type="match status" value="1"/>
</dbReference>
<evidence type="ECO:0000259" key="1">
    <source>
        <dbReference type="Pfam" id="PF00852"/>
    </source>
</evidence>
<feature type="domain" description="Fucosyltransferase C-terminal" evidence="1">
    <location>
        <begin position="172"/>
        <end position="257"/>
    </location>
</feature>
<dbReference type="InterPro" id="IPR038577">
    <property type="entry name" value="GT10-like_C_sf"/>
</dbReference>
<dbReference type="Pfam" id="PF00852">
    <property type="entry name" value="Glyco_transf_10"/>
    <property type="match status" value="1"/>
</dbReference>
<reference evidence="2" key="1">
    <citation type="journal article" date="2020" name="Nature">
        <title>Giant virus diversity and host interactions through global metagenomics.</title>
        <authorList>
            <person name="Schulz F."/>
            <person name="Roux S."/>
            <person name="Paez-Espino D."/>
            <person name="Jungbluth S."/>
            <person name="Walsh D.A."/>
            <person name="Denef V.J."/>
            <person name="McMahon K.D."/>
            <person name="Konstantinidis K.T."/>
            <person name="Eloe-Fadrosh E.A."/>
            <person name="Kyrpides N.C."/>
            <person name="Woyke T."/>
        </authorList>
    </citation>
    <scope>NUCLEOTIDE SEQUENCE</scope>
    <source>
        <strain evidence="2">GVMAG-M-3300023184-62</strain>
    </source>
</reference>
<dbReference type="Gene3D" id="3.40.50.11660">
    <property type="entry name" value="Glycosyl transferase family 10, C-terminal domain"/>
    <property type="match status" value="1"/>
</dbReference>
<protein>
    <recommendedName>
        <fullName evidence="1">Fucosyltransferase C-terminal domain-containing protein</fullName>
    </recommendedName>
</protein>
<dbReference type="EMBL" id="MN740152">
    <property type="protein sequence ID" value="QHT90141.1"/>
    <property type="molecule type" value="Genomic_DNA"/>
</dbReference>
<dbReference type="InterPro" id="IPR055270">
    <property type="entry name" value="Glyco_tran_10_C"/>
</dbReference>
<dbReference type="AlphaFoldDB" id="A0A6C0IAS8"/>
<evidence type="ECO:0000313" key="2">
    <source>
        <dbReference type="EMBL" id="QHT90141.1"/>
    </source>
</evidence>
<proteinExistence type="predicted"/>
<accession>A0A6C0IAS8</accession>
<organism evidence="2">
    <name type="scientific">viral metagenome</name>
    <dbReference type="NCBI Taxonomy" id="1070528"/>
    <lineage>
        <taxon>unclassified sequences</taxon>
        <taxon>metagenomes</taxon>
        <taxon>organismal metagenomes</taxon>
    </lineage>
</organism>
<name>A0A6C0IAS8_9ZZZZ</name>